<keyword evidence="7" id="KW-1185">Reference proteome</keyword>
<reference evidence="6" key="1">
    <citation type="submission" date="2021-03" db="EMBL/GenBank/DDBJ databases">
        <title>Draft genome sequence of rust myrtle Austropuccinia psidii MF-1, a brazilian biotype.</title>
        <authorList>
            <person name="Quecine M.C."/>
            <person name="Pachon D.M.R."/>
            <person name="Bonatelli M.L."/>
            <person name="Correr F.H."/>
            <person name="Franceschini L.M."/>
            <person name="Leite T.F."/>
            <person name="Margarido G.R.A."/>
            <person name="Almeida C.A."/>
            <person name="Ferrarezi J.A."/>
            <person name="Labate C.A."/>
        </authorList>
    </citation>
    <scope>NUCLEOTIDE SEQUENCE</scope>
    <source>
        <strain evidence="6">MF-1</strain>
    </source>
</reference>
<feature type="region of interest" description="Disordered" evidence="5">
    <location>
        <begin position="296"/>
        <end position="350"/>
    </location>
</feature>
<organism evidence="6 7">
    <name type="scientific">Austropuccinia psidii MF-1</name>
    <dbReference type="NCBI Taxonomy" id="1389203"/>
    <lineage>
        <taxon>Eukaryota</taxon>
        <taxon>Fungi</taxon>
        <taxon>Dikarya</taxon>
        <taxon>Basidiomycota</taxon>
        <taxon>Pucciniomycotina</taxon>
        <taxon>Pucciniomycetes</taxon>
        <taxon>Pucciniales</taxon>
        <taxon>Sphaerophragmiaceae</taxon>
        <taxon>Austropuccinia</taxon>
    </lineage>
</organism>
<dbReference type="GO" id="GO:0003713">
    <property type="term" value="F:transcription coactivator activity"/>
    <property type="evidence" value="ECO:0007669"/>
    <property type="project" value="TreeGrafter"/>
</dbReference>
<comment type="subcellular location">
    <subcellularLocation>
        <location evidence="1">Nucleus</location>
    </subcellularLocation>
</comment>
<dbReference type="PANTHER" id="PTHR21277">
    <property type="entry name" value="TRANSCRIPTIONAL ADAPTER 1"/>
    <property type="match status" value="1"/>
</dbReference>
<dbReference type="PANTHER" id="PTHR21277:SF5">
    <property type="entry name" value="TRANSCRIPTIONAL ADAPTER 1"/>
    <property type="match status" value="1"/>
</dbReference>
<dbReference type="OrthoDB" id="10264870at2759"/>
<proteinExistence type="predicted"/>
<evidence type="ECO:0000256" key="4">
    <source>
        <dbReference type="ARBA" id="ARBA00023242"/>
    </source>
</evidence>
<dbReference type="Pfam" id="PF12767">
    <property type="entry name" value="SAGA-Tad1"/>
    <property type="match status" value="1"/>
</dbReference>
<dbReference type="Proteomes" id="UP000765509">
    <property type="component" value="Unassembled WGS sequence"/>
</dbReference>
<dbReference type="EMBL" id="AVOT02021085">
    <property type="protein sequence ID" value="MBW0509685.1"/>
    <property type="molecule type" value="Genomic_DNA"/>
</dbReference>
<keyword evidence="4" id="KW-0539">Nucleus</keyword>
<comment type="caution">
    <text evidence="6">The sequence shown here is derived from an EMBL/GenBank/DDBJ whole genome shotgun (WGS) entry which is preliminary data.</text>
</comment>
<dbReference type="CDD" id="cd22933">
    <property type="entry name" value="HFD_HFI1"/>
    <property type="match status" value="1"/>
</dbReference>
<dbReference type="AlphaFoldDB" id="A0A9Q3DTI7"/>
<evidence type="ECO:0000256" key="5">
    <source>
        <dbReference type="SAM" id="MobiDB-lite"/>
    </source>
</evidence>
<evidence type="ECO:0000256" key="3">
    <source>
        <dbReference type="ARBA" id="ARBA00023163"/>
    </source>
</evidence>
<accession>A0A9Q3DTI7</accession>
<evidence type="ECO:0000256" key="2">
    <source>
        <dbReference type="ARBA" id="ARBA00023015"/>
    </source>
</evidence>
<dbReference type="InterPro" id="IPR024738">
    <property type="entry name" value="Hfi1/Tada1"/>
</dbReference>
<evidence type="ECO:0000256" key="1">
    <source>
        <dbReference type="ARBA" id="ARBA00004123"/>
    </source>
</evidence>
<dbReference type="GO" id="GO:0005634">
    <property type="term" value="C:nucleus"/>
    <property type="evidence" value="ECO:0007669"/>
    <property type="project" value="UniProtKB-SubCell"/>
</dbReference>
<evidence type="ECO:0000313" key="7">
    <source>
        <dbReference type="Proteomes" id="UP000765509"/>
    </source>
</evidence>
<feature type="compositionally biased region" description="Polar residues" evidence="5">
    <location>
        <begin position="296"/>
        <end position="322"/>
    </location>
</feature>
<name>A0A9Q3DTI7_9BASI</name>
<keyword evidence="3" id="KW-0804">Transcription</keyword>
<protein>
    <recommendedName>
        <fullName evidence="8">Transcriptional coactivator HFI1/ADA1</fullName>
    </recommendedName>
</protein>
<feature type="region of interest" description="Disordered" evidence="5">
    <location>
        <begin position="90"/>
        <end position="135"/>
    </location>
</feature>
<evidence type="ECO:0008006" key="8">
    <source>
        <dbReference type="Google" id="ProtNLM"/>
    </source>
</evidence>
<dbReference type="GO" id="GO:0000124">
    <property type="term" value="C:SAGA complex"/>
    <property type="evidence" value="ECO:0007669"/>
    <property type="project" value="UniProtKB-ARBA"/>
</dbReference>
<feature type="compositionally biased region" description="Pro residues" evidence="5">
    <location>
        <begin position="92"/>
        <end position="101"/>
    </location>
</feature>
<sequence length="445" mass="49086">MFNPFTSSVPAELYPPPPDKRADSLAIKQAIAQSLSEQDGVAYWSLLVSFIKGKLDRIQFESQTQQILNSEKLVGLHNALILSILYNTTRPDSPPLNPPDRPNLYTTGEGWHKRKRIPPKPMPPKPKIKVEEKDPKKQKLKQVVMSLGQRERNRLKKIAVLKDKESEQLLKLNPSYLHTKLFNSGYLCQEPVDNVLNTSLASKMRISSSTLYQDYMRCQQAPLCAEAKQLPDFDNLKDRMTLIAYDSGLVNGVDKTAGSLALIALEVHLKTLLGDLLALIRSDRSIAGSVDTDFHSPTLQSSQTPHLNHPTTESSQLSTAIHHSSYPDALSNNGPSTLSQSPMKSVSLPLANPASSNLRLRDMKTQGLAPHLTARDFTALAEISPHAFVRSHPGALERLISTHSGAVPGLVPNCIQLENQGTYTPYIPGRAGTLKLKDLPLVDNL</sequence>
<dbReference type="GO" id="GO:0006357">
    <property type="term" value="P:regulation of transcription by RNA polymerase II"/>
    <property type="evidence" value="ECO:0007669"/>
    <property type="project" value="TreeGrafter"/>
</dbReference>
<feature type="compositionally biased region" description="Polar residues" evidence="5">
    <location>
        <begin position="330"/>
        <end position="344"/>
    </location>
</feature>
<gene>
    <name evidence="6" type="ORF">O181_049400</name>
</gene>
<evidence type="ECO:0000313" key="6">
    <source>
        <dbReference type="EMBL" id="MBW0509685.1"/>
    </source>
</evidence>
<keyword evidence="2" id="KW-0805">Transcription regulation</keyword>